<gene>
    <name evidence="1" type="ORF">NIES4072_67870</name>
</gene>
<sequence length="245" mass="27151">MSQSLITQEFGIIIAAKNHNPTLLNPDFLKYSGIVPTQWELARQPVSTQSVSQVAFTNGVMIVAEATRVIFIEAIEGKAAAEIIIADIAKKYVQTLPNVEYEAVGLNPRSYMTFDKQQDAARQYLAETLLSPGPWQEVGTTPVRATLNLVYNLERCPFYLTVSEAALRNPDETSTPIVLFNGSFSYQVIGETVPERLRNLHQLIDNWQGDLLTYQDIINSKFITQVAAHTTVVPDVFSMNASAVA</sequence>
<dbReference type="OrthoDB" id="570991at2"/>
<name>A0A2R5FXT7_NOSCO</name>
<dbReference type="RefSeq" id="WP_109013037.1">
    <property type="nucleotide sequence ID" value="NZ_BDUD01000002.1"/>
</dbReference>
<proteinExistence type="predicted"/>
<organism evidence="1 2">
    <name type="scientific">Nostoc commune NIES-4072</name>
    <dbReference type="NCBI Taxonomy" id="2005467"/>
    <lineage>
        <taxon>Bacteria</taxon>
        <taxon>Bacillati</taxon>
        <taxon>Cyanobacteriota</taxon>
        <taxon>Cyanophyceae</taxon>
        <taxon>Nostocales</taxon>
        <taxon>Nostocaceae</taxon>
        <taxon>Nostoc</taxon>
    </lineage>
</organism>
<comment type="caution">
    <text evidence="1">The sequence shown here is derived from an EMBL/GenBank/DDBJ whole genome shotgun (WGS) entry which is preliminary data.</text>
</comment>
<evidence type="ECO:0000313" key="2">
    <source>
        <dbReference type="Proteomes" id="UP000245124"/>
    </source>
</evidence>
<dbReference type="AlphaFoldDB" id="A0A2R5FXT7"/>
<protein>
    <submittedName>
        <fullName evidence="1">Uncharacterized protein</fullName>
    </submittedName>
</protein>
<dbReference type="EMBL" id="BDUD01000002">
    <property type="protein sequence ID" value="GBG23075.1"/>
    <property type="molecule type" value="Genomic_DNA"/>
</dbReference>
<keyword evidence="2" id="KW-1185">Reference proteome</keyword>
<accession>A0A2R5FXT7</accession>
<reference evidence="1 2" key="1">
    <citation type="submission" date="2017-06" db="EMBL/GenBank/DDBJ databases">
        <title>Genome sequencing of cyanobaciteial culture collection at National Institute for Environmental Studies (NIES).</title>
        <authorList>
            <person name="Hirose Y."/>
            <person name="Shimura Y."/>
            <person name="Fujisawa T."/>
            <person name="Nakamura Y."/>
            <person name="Kawachi M."/>
        </authorList>
    </citation>
    <scope>NUCLEOTIDE SEQUENCE [LARGE SCALE GENOMIC DNA]</scope>
    <source>
        <strain evidence="1 2">NIES-4072</strain>
    </source>
</reference>
<dbReference type="Proteomes" id="UP000245124">
    <property type="component" value="Unassembled WGS sequence"/>
</dbReference>
<evidence type="ECO:0000313" key="1">
    <source>
        <dbReference type="EMBL" id="GBG23075.1"/>
    </source>
</evidence>